<dbReference type="PROSITE" id="PS50880">
    <property type="entry name" value="TOPRIM"/>
    <property type="match status" value="1"/>
</dbReference>
<evidence type="ECO:0000259" key="12">
    <source>
        <dbReference type="PROSITE" id="PS50880"/>
    </source>
</evidence>
<dbReference type="SMART" id="SM00433">
    <property type="entry name" value="TOP2c"/>
    <property type="match status" value="1"/>
</dbReference>
<keyword evidence="9" id="KW-0799">Topoisomerase</keyword>
<dbReference type="CDD" id="cd16928">
    <property type="entry name" value="HATPase_GyrB-like"/>
    <property type="match status" value="1"/>
</dbReference>
<comment type="similarity">
    <text evidence="3">Belongs to the type II topoisomerase GyrB family.</text>
</comment>
<dbReference type="Pfam" id="PF01751">
    <property type="entry name" value="Toprim"/>
    <property type="match status" value="1"/>
</dbReference>
<evidence type="ECO:0000256" key="7">
    <source>
        <dbReference type="ARBA" id="ARBA00022840"/>
    </source>
</evidence>
<dbReference type="Pfam" id="PF00204">
    <property type="entry name" value="DNA_gyraseB"/>
    <property type="match status" value="1"/>
</dbReference>
<dbReference type="InterPro" id="IPR013506">
    <property type="entry name" value="Topo_IIA_bsu_dom2"/>
</dbReference>
<dbReference type="InterPro" id="IPR036890">
    <property type="entry name" value="HATPase_C_sf"/>
</dbReference>
<dbReference type="FunFam" id="3.30.565.10:FF:000088">
    <property type="entry name" value="DNA topoisomerase (ATP-hydrolyzing)"/>
    <property type="match status" value="1"/>
</dbReference>
<dbReference type="InterPro" id="IPR002288">
    <property type="entry name" value="DNA_gyrase_B_C"/>
</dbReference>
<keyword evidence="8" id="KW-0460">Magnesium</keyword>
<dbReference type="AlphaFoldDB" id="A0A2A9EYT5"/>
<dbReference type="FunFam" id="3.40.50.670:FF:000002">
    <property type="entry name" value="DNA gyrase subunit B"/>
    <property type="match status" value="1"/>
</dbReference>
<keyword evidence="6" id="KW-0547">Nucleotide-binding</keyword>
<dbReference type="EC" id="5.6.2.2" evidence="4"/>
<dbReference type="InterPro" id="IPR013759">
    <property type="entry name" value="Topo_IIA_B_C"/>
</dbReference>
<evidence type="ECO:0000256" key="8">
    <source>
        <dbReference type="ARBA" id="ARBA00022842"/>
    </source>
</evidence>
<dbReference type="PANTHER" id="PTHR45866:SF1">
    <property type="entry name" value="DNA GYRASE SUBUNIT B, MITOCHONDRIAL"/>
    <property type="match status" value="1"/>
</dbReference>
<dbReference type="InterPro" id="IPR020568">
    <property type="entry name" value="Ribosomal_Su5_D2-typ_SF"/>
</dbReference>
<sequence length="710" mass="77434">MRVTATSESGYTARHLSVLEGLEAVRKRPGMYIGSTDSRGLMHCLWEIIDNSVDEALGGHATDIKVVLHADASVTVVDDGRGIPVDAEPKTGLSGVEVVFTKLHAGGKFGGGSYTASGGLHGVGASVVNALSSRLDVEVDRGGKTYRMTFHRGEPGTFADPASGPTPDATFTPFVDHSELTVEGKVPRGRTGTRVRYWADRQIFPKSAVFAYDELVTRARQTTFLVPGLRITVRDERGLPGTPGESGPHEEVFQHDGGAVDFVEFLAPDTPVTSTWRLQGSGRFTETVPVLDAKGHMSPQEVERECEVDVALRWGAGYETELRTFVNIIATPKGGSHRTGFEQGLLKTVRKQVEVNARRLKVSAKDSAERIEKDDALAGLTAVVTVRLAEPQFEGQTKEVLGTAPVRAIVAKVVESELGKLLTSTKRDEKAQAALLLEKVVAEMRARVTARKQKEISRRKNALESSSLPAKLADCRSDDVNRSELFIVEGDSALGTAKLARSSDFQALLPIRGKILNVQKASISDMLRNVECAAIIQVLGAGSGRSFELEAARYGKVVLMTDADVDGAHIRTLLLTLFYRYMRPMLEAGRVYAAVPPLHRIEVLGSGRRKNEYIYTYSEAELAATLKKLDRAGRRYKDDIQRYKGLGEMDADQLAETTMDPRHRTLRRVTVEGAEAAERVFELLMGSDVAPRKEFIVAGAHALDRSQIDA</sequence>
<comment type="cofactor">
    <cofactor evidence="2">
        <name>Mg(2+)</name>
        <dbReference type="ChEBI" id="CHEBI:18420"/>
    </cofactor>
</comment>
<dbReference type="GO" id="GO:0046872">
    <property type="term" value="F:metal ion binding"/>
    <property type="evidence" value="ECO:0007669"/>
    <property type="project" value="UniProtKB-KW"/>
</dbReference>
<evidence type="ECO:0000256" key="2">
    <source>
        <dbReference type="ARBA" id="ARBA00001946"/>
    </source>
</evidence>
<accession>A0A2A9EYT5</accession>
<proteinExistence type="inferred from homology"/>
<comment type="caution">
    <text evidence="13">The sequence shown here is derived from an EMBL/GenBank/DDBJ whole genome shotgun (WGS) entry which is preliminary data.</text>
</comment>
<dbReference type="InterPro" id="IPR001241">
    <property type="entry name" value="Topo_IIA"/>
</dbReference>
<dbReference type="SUPFAM" id="SSF56719">
    <property type="entry name" value="Type II DNA topoisomerase"/>
    <property type="match status" value="1"/>
</dbReference>
<keyword evidence="7" id="KW-0067">ATP-binding</keyword>
<evidence type="ECO:0000256" key="6">
    <source>
        <dbReference type="ARBA" id="ARBA00022741"/>
    </source>
</evidence>
<dbReference type="PRINTS" id="PR00418">
    <property type="entry name" value="TPI2FAMILY"/>
</dbReference>
<dbReference type="InterPro" id="IPR018522">
    <property type="entry name" value="TopoIIA_CS"/>
</dbReference>
<keyword evidence="14" id="KW-1185">Reference proteome</keyword>
<evidence type="ECO:0000256" key="5">
    <source>
        <dbReference type="ARBA" id="ARBA00022723"/>
    </source>
</evidence>
<dbReference type="PRINTS" id="PR01159">
    <property type="entry name" value="DNAGYRASEB"/>
</dbReference>
<dbReference type="GO" id="GO:0034335">
    <property type="term" value="F:DNA negative supercoiling activity"/>
    <property type="evidence" value="ECO:0007669"/>
    <property type="project" value="UniProtKB-ARBA"/>
</dbReference>
<protein>
    <recommendedName>
        <fullName evidence="4">DNA topoisomerase (ATP-hydrolyzing)</fullName>
        <ecNumber evidence="4">5.6.2.2</ecNumber>
    </recommendedName>
</protein>
<dbReference type="Gene3D" id="3.40.50.670">
    <property type="match status" value="1"/>
</dbReference>
<comment type="catalytic activity">
    <reaction evidence="1">
        <text>ATP-dependent breakage, passage and rejoining of double-stranded DNA.</text>
        <dbReference type="EC" id="5.6.2.2"/>
    </reaction>
</comment>
<dbReference type="Pfam" id="PF02518">
    <property type="entry name" value="HATPase_c"/>
    <property type="match status" value="1"/>
</dbReference>
<dbReference type="Gene3D" id="3.30.230.10">
    <property type="match status" value="1"/>
</dbReference>
<evidence type="ECO:0000256" key="4">
    <source>
        <dbReference type="ARBA" id="ARBA00012895"/>
    </source>
</evidence>
<dbReference type="EMBL" id="PDJJ01000001">
    <property type="protein sequence ID" value="PFG43472.1"/>
    <property type="molecule type" value="Genomic_DNA"/>
</dbReference>
<dbReference type="PANTHER" id="PTHR45866">
    <property type="entry name" value="DNA GYRASE/TOPOISOMERASE SUBUNIT B"/>
    <property type="match status" value="1"/>
</dbReference>
<dbReference type="Gene3D" id="3.30.565.10">
    <property type="entry name" value="Histidine kinase-like ATPase, C-terminal domain"/>
    <property type="match status" value="1"/>
</dbReference>
<dbReference type="PROSITE" id="PS00177">
    <property type="entry name" value="TOPOISOMERASE_II"/>
    <property type="match status" value="1"/>
</dbReference>
<dbReference type="InterPro" id="IPR013760">
    <property type="entry name" value="Topo_IIA-like_dom_sf"/>
</dbReference>
<dbReference type="Pfam" id="PF00986">
    <property type="entry name" value="DNA_gyraseB_C"/>
    <property type="match status" value="1"/>
</dbReference>
<dbReference type="GO" id="GO:0006265">
    <property type="term" value="P:DNA topological change"/>
    <property type="evidence" value="ECO:0007669"/>
    <property type="project" value="InterPro"/>
</dbReference>
<dbReference type="SMART" id="SM00387">
    <property type="entry name" value="HATPase_c"/>
    <property type="match status" value="1"/>
</dbReference>
<reference evidence="13 14" key="1">
    <citation type="submission" date="2017-10" db="EMBL/GenBank/DDBJ databases">
        <title>Sequencing the genomes of 1000 actinobacteria strains.</title>
        <authorList>
            <person name="Klenk H.-P."/>
        </authorList>
    </citation>
    <scope>NUCLEOTIDE SEQUENCE [LARGE SCALE GENOMIC DNA]</scope>
    <source>
        <strain evidence="13 14">DSM 21863</strain>
    </source>
</reference>
<gene>
    <name evidence="13" type="ORF">ATJ88_2169</name>
</gene>
<dbReference type="InterPro" id="IPR000565">
    <property type="entry name" value="Topo_IIA_B"/>
</dbReference>
<evidence type="ECO:0000256" key="3">
    <source>
        <dbReference type="ARBA" id="ARBA00010708"/>
    </source>
</evidence>
<dbReference type="SUPFAM" id="SSF54211">
    <property type="entry name" value="Ribosomal protein S5 domain 2-like"/>
    <property type="match status" value="1"/>
</dbReference>
<evidence type="ECO:0000313" key="14">
    <source>
        <dbReference type="Proteomes" id="UP000224130"/>
    </source>
</evidence>
<evidence type="ECO:0000313" key="13">
    <source>
        <dbReference type="EMBL" id="PFG43472.1"/>
    </source>
</evidence>
<keyword evidence="10" id="KW-0238">DNA-binding</keyword>
<evidence type="ECO:0000256" key="1">
    <source>
        <dbReference type="ARBA" id="ARBA00000185"/>
    </source>
</evidence>
<organism evidence="13 14">
    <name type="scientific">Isoptericola jiangsuensis</name>
    <dbReference type="NCBI Taxonomy" id="548579"/>
    <lineage>
        <taxon>Bacteria</taxon>
        <taxon>Bacillati</taxon>
        <taxon>Actinomycetota</taxon>
        <taxon>Actinomycetes</taxon>
        <taxon>Micrococcales</taxon>
        <taxon>Promicromonosporaceae</taxon>
        <taxon>Isoptericola</taxon>
    </lineage>
</organism>
<name>A0A2A9EYT5_9MICO</name>
<dbReference type="InterPro" id="IPR003594">
    <property type="entry name" value="HATPase_dom"/>
</dbReference>
<evidence type="ECO:0000256" key="9">
    <source>
        <dbReference type="ARBA" id="ARBA00023029"/>
    </source>
</evidence>
<dbReference type="Proteomes" id="UP000224130">
    <property type="component" value="Unassembled WGS sequence"/>
</dbReference>
<keyword evidence="11 13" id="KW-0413">Isomerase</keyword>
<evidence type="ECO:0000256" key="11">
    <source>
        <dbReference type="ARBA" id="ARBA00023235"/>
    </source>
</evidence>
<keyword evidence="5" id="KW-0479">Metal-binding</keyword>
<dbReference type="InterPro" id="IPR006171">
    <property type="entry name" value="TOPRIM_dom"/>
</dbReference>
<dbReference type="GO" id="GO:0005524">
    <property type="term" value="F:ATP binding"/>
    <property type="evidence" value="ECO:0007669"/>
    <property type="project" value="UniProtKB-KW"/>
</dbReference>
<dbReference type="SUPFAM" id="SSF55874">
    <property type="entry name" value="ATPase domain of HSP90 chaperone/DNA topoisomerase II/histidine kinase"/>
    <property type="match status" value="1"/>
</dbReference>
<dbReference type="GO" id="GO:0003677">
    <property type="term" value="F:DNA binding"/>
    <property type="evidence" value="ECO:0007669"/>
    <property type="project" value="UniProtKB-KW"/>
</dbReference>
<dbReference type="NCBIfam" id="NF004189">
    <property type="entry name" value="PRK05644.1"/>
    <property type="match status" value="1"/>
</dbReference>
<feature type="domain" description="Toprim" evidence="12">
    <location>
        <begin position="483"/>
        <end position="597"/>
    </location>
</feature>
<evidence type="ECO:0000256" key="10">
    <source>
        <dbReference type="ARBA" id="ARBA00023125"/>
    </source>
</evidence>
<dbReference type="InterPro" id="IPR014721">
    <property type="entry name" value="Ribsml_uS5_D2-typ_fold_subgr"/>
</dbReference>